<dbReference type="Proteomes" id="UP000295351">
    <property type="component" value="Unassembled WGS sequence"/>
</dbReference>
<feature type="transmembrane region" description="Helical" evidence="1">
    <location>
        <begin position="64"/>
        <end position="84"/>
    </location>
</feature>
<keyword evidence="1" id="KW-0812">Transmembrane</keyword>
<accession>A0A4R2CBR3</accession>
<gene>
    <name evidence="2" type="ORF">EV665_12038</name>
</gene>
<evidence type="ECO:0000256" key="1">
    <source>
        <dbReference type="SAM" id="Phobius"/>
    </source>
</evidence>
<evidence type="ECO:0000313" key="3">
    <source>
        <dbReference type="Proteomes" id="UP000295351"/>
    </source>
</evidence>
<proteinExistence type="predicted"/>
<feature type="transmembrane region" description="Helical" evidence="1">
    <location>
        <begin position="328"/>
        <end position="346"/>
    </location>
</feature>
<protein>
    <submittedName>
        <fullName evidence="2">Uncharacterized membrane protein YjgN (DUF898 family)</fullName>
    </submittedName>
</protein>
<dbReference type="InterPro" id="IPR010295">
    <property type="entry name" value="DUF898"/>
</dbReference>
<reference evidence="2 3" key="1">
    <citation type="submission" date="2019-03" db="EMBL/GenBank/DDBJ databases">
        <title>Genomic Encyclopedia of Type Strains, Phase IV (KMG-IV): sequencing the most valuable type-strain genomes for metagenomic binning, comparative biology and taxonomic classification.</title>
        <authorList>
            <person name="Goeker M."/>
        </authorList>
    </citation>
    <scope>NUCLEOTIDE SEQUENCE [LARGE SCALE GENOMIC DNA]</scope>
    <source>
        <strain evidence="2 3">DSM 18401</strain>
    </source>
</reference>
<dbReference type="EMBL" id="SLVX01000020">
    <property type="protein sequence ID" value="TCN38148.1"/>
    <property type="molecule type" value="Genomic_DNA"/>
</dbReference>
<keyword evidence="1" id="KW-1133">Transmembrane helix</keyword>
<comment type="caution">
    <text evidence="2">The sequence shown here is derived from an EMBL/GenBank/DDBJ whole genome shotgun (WGS) entry which is preliminary data.</text>
</comment>
<feature type="transmembrane region" description="Helical" evidence="1">
    <location>
        <begin position="275"/>
        <end position="299"/>
    </location>
</feature>
<feature type="transmembrane region" description="Helical" evidence="1">
    <location>
        <begin position="173"/>
        <end position="198"/>
    </location>
</feature>
<dbReference type="AlphaFoldDB" id="A0A4R2CBR3"/>
<feature type="transmembrane region" description="Helical" evidence="1">
    <location>
        <begin position="234"/>
        <end position="263"/>
    </location>
</feature>
<evidence type="ECO:0000313" key="2">
    <source>
        <dbReference type="EMBL" id="TCN38148.1"/>
    </source>
</evidence>
<organism evidence="2 3">
    <name type="scientific">Shinella granuli</name>
    <dbReference type="NCBI Taxonomy" id="323621"/>
    <lineage>
        <taxon>Bacteria</taxon>
        <taxon>Pseudomonadati</taxon>
        <taxon>Pseudomonadota</taxon>
        <taxon>Alphaproteobacteria</taxon>
        <taxon>Hyphomicrobiales</taxon>
        <taxon>Rhizobiaceae</taxon>
        <taxon>Shinella</taxon>
    </lineage>
</organism>
<sequence length="398" mass="43337">MGALFIAGFLCSAKNSHTARPVKPSCSMHLEGANDMAFAASAAPAGQAGGFHRITFTGKASEYFGIWIVNVLLTILTLGIYSAWAKVRRNRYFYGNTVLLGRSFEYHAKGLQILIGRLIVLGAFVVLNIIATLVPILVLLPTLVVLIALPWLVAKGLRFSARVTSYRNVRFDFVGGAGGAFKAFILGSLLAVITIGILTPLASRWVSRYIGSNLRYGGKAFDTDPKLGPLYKSWLLSLLIVILGLGIIALIAFLNLPLILAMIETPGALSPEQQIPLFIAGAIGYIVLFATFGISGLFYRAGVRNIAWSATTFDGQHRMLSDVSRTRYTWIAISNVIVTLLTFGLMRPWAAVRMARYTWEHTGVNFTGDIGELFSRIEAQGSAVGSEFMDFEGFDFGF</sequence>
<dbReference type="Pfam" id="PF05987">
    <property type="entry name" value="DUF898"/>
    <property type="match status" value="1"/>
</dbReference>
<keyword evidence="3" id="KW-1185">Reference proteome</keyword>
<name>A0A4R2CBR3_SHIGR</name>
<feature type="transmembrane region" description="Helical" evidence="1">
    <location>
        <begin position="111"/>
        <end position="130"/>
    </location>
</feature>
<keyword evidence="1" id="KW-0472">Membrane</keyword>
<feature type="transmembrane region" description="Helical" evidence="1">
    <location>
        <begin position="136"/>
        <end position="153"/>
    </location>
</feature>